<name>A0A0V1DLL9_9BILA</name>
<evidence type="ECO:0000313" key="1">
    <source>
        <dbReference type="EMBL" id="KRY62264.1"/>
    </source>
</evidence>
<keyword evidence="3" id="KW-1185">Reference proteome</keyword>
<organism evidence="2 3">
    <name type="scientific">Trichinella zimbabwensis</name>
    <dbReference type="NCBI Taxonomy" id="268475"/>
    <lineage>
        <taxon>Eukaryota</taxon>
        <taxon>Metazoa</taxon>
        <taxon>Ecdysozoa</taxon>
        <taxon>Nematoda</taxon>
        <taxon>Enoplea</taxon>
        <taxon>Dorylaimia</taxon>
        <taxon>Trichinellida</taxon>
        <taxon>Trichinellidae</taxon>
        <taxon>Trichinella</taxon>
    </lineage>
</organism>
<gene>
    <name evidence="1" type="ORF">T11_14990</name>
    <name evidence="2" type="ORF">T11_847</name>
</gene>
<evidence type="ECO:0000313" key="2">
    <source>
        <dbReference type="EMBL" id="KRY62463.1"/>
    </source>
</evidence>
<protein>
    <submittedName>
        <fullName evidence="2">Uncharacterized protein</fullName>
    </submittedName>
</protein>
<comment type="caution">
    <text evidence="2">The sequence shown here is derived from an EMBL/GenBank/DDBJ whole genome shotgun (WGS) entry which is preliminary data.</text>
</comment>
<evidence type="ECO:0000313" key="3">
    <source>
        <dbReference type="Proteomes" id="UP000055024"/>
    </source>
</evidence>
<sequence>MHSKWFLALHYAMERSLSLLWHFGTTEARI</sequence>
<dbReference type="AlphaFoldDB" id="A0A0V1DLL9"/>
<accession>A0A0V1DLL9</accession>
<dbReference type="EMBL" id="JYDP01009885">
    <property type="protein sequence ID" value="KRY62264.1"/>
    <property type="molecule type" value="Genomic_DNA"/>
</dbReference>
<dbReference type="Proteomes" id="UP000055024">
    <property type="component" value="Unassembled WGS sequence"/>
</dbReference>
<reference evidence="2 3" key="1">
    <citation type="submission" date="2015-01" db="EMBL/GenBank/DDBJ databases">
        <title>Evolution of Trichinella species and genotypes.</title>
        <authorList>
            <person name="Korhonen P.K."/>
            <person name="Edoardo P."/>
            <person name="Giuseppe L.R."/>
            <person name="Gasser R.B."/>
        </authorList>
    </citation>
    <scope>NUCLEOTIDE SEQUENCE [LARGE SCALE GENOMIC DNA]</scope>
    <source>
        <strain evidence="2">ISS1029</strain>
    </source>
</reference>
<proteinExistence type="predicted"/>
<dbReference type="EMBL" id="JYDP01009652">
    <property type="protein sequence ID" value="KRY62463.1"/>
    <property type="molecule type" value="Genomic_DNA"/>
</dbReference>